<dbReference type="AlphaFoldDB" id="A0A9R0WFM2"/>
<evidence type="ECO:0000313" key="2">
    <source>
        <dbReference type="Proteomes" id="UP000324705"/>
    </source>
</evidence>
<evidence type="ECO:0000313" key="1">
    <source>
        <dbReference type="EMBL" id="VAI09979.1"/>
    </source>
</evidence>
<dbReference type="Proteomes" id="UP000324705">
    <property type="component" value="Chromosome 4B"/>
</dbReference>
<dbReference type="EMBL" id="LT934118">
    <property type="protein sequence ID" value="VAI09979.1"/>
    <property type="molecule type" value="Genomic_DNA"/>
</dbReference>
<protein>
    <submittedName>
        <fullName evidence="1">Uncharacterized protein</fullName>
    </submittedName>
</protein>
<reference evidence="1 2" key="1">
    <citation type="submission" date="2017-09" db="EMBL/GenBank/DDBJ databases">
        <authorList>
            <consortium name="International Durum Wheat Genome Sequencing Consortium (IDWGSC)"/>
            <person name="Milanesi L."/>
        </authorList>
    </citation>
    <scope>NUCLEOTIDE SEQUENCE [LARGE SCALE GENOMIC DNA]</scope>
    <source>
        <strain evidence="2">cv. Svevo</strain>
    </source>
</reference>
<gene>
    <name evidence="1" type="ORF">TRITD_4Bv1G180330</name>
</gene>
<sequence length="91" mass="10311">MGGTGKHQSKLSPPTLEVKTKQVRLSSVFPLPLLLCPLLFHFPACLQTLKLSKYVDTCLPFLHQSYYAIQKEEEGVHNNGRNGRHQERTHA</sequence>
<dbReference type="Gramene" id="TRITD4Bv1G180330.1">
    <property type="protein sequence ID" value="TRITD4Bv1G180330.1"/>
    <property type="gene ID" value="TRITD4Bv1G180330"/>
</dbReference>
<accession>A0A9R0WFM2</accession>
<organism evidence="1 2">
    <name type="scientific">Triticum turgidum subsp. durum</name>
    <name type="common">Durum wheat</name>
    <name type="synonym">Triticum durum</name>
    <dbReference type="NCBI Taxonomy" id="4567"/>
    <lineage>
        <taxon>Eukaryota</taxon>
        <taxon>Viridiplantae</taxon>
        <taxon>Streptophyta</taxon>
        <taxon>Embryophyta</taxon>
        <taxon>Tracheophyta</taxon>
        <taxon>Spermatophyta</taxon>
        <taxon>Magnoliopsida</taxon>
        <taxon>Liliopsida</taxon>
        <taxon>Poales</taxon>
        <taxon>Poaceae</taxon>
        <taxon>BOP clade</taxon>
        <taxon>Pooideae</taxon>
        <taxon>Triticodae</taxon>
        <taxon>Triticeae</taxon>
        <taxon>Triticinae</taxon>
        <taxon>Triticum</taxon>
    </lineage>
</organism>
<name>A0A9R0WFM2_TRITD</name>
<keyword evidence="2" id="KW-1185">Reference proteome</keyword>
<proteinExistence type="predicted"/>